<evidence type="ECO:0000313" key="2">
    <source>
        <dbReference type="EMBL" id="QDW66694.1"/>
    </source>
</evidence>
<dbReference type="Proteomes" id="UP000316584">
    <property type="component" value="Chromosome"/>
</dbReference>
<feature type="transmembrane region" description="Helical" evidence="1">
    <location>
        <begin position="34"/>
        <end position="52"/>
    </location>
</feature>
<accession>A0A518N465</accession>
<organism evidence="2 3">
    <name type="scientific">Luteimonas granuli</name>
    <dbReference type="NCBI Taxonomy" id="1176533"/>
    <lineage>
        <taxon>Bacteria</taxon>
        <taxon>Pseudomonadati</taxon>
        <taxon>Pseudomonadota</taxon>
        <taxon>Gammaproteobacteria</taxon>
        <taxon>Lysobacterales</taxon>
        <taxon>Lysobacteraceae</taxon>
        <taxon>Luteimonas</taxon>
    </lineage>
</organism>
<name>A0A518N465_9GAMM</name>
<dbReference type="EMBL" id="CP042218">
    <property type="protein sequence ID" value="QDW66694.1"/>
    <property type="molecule type" value="Genomic_DNA"/>
</dbReference>
<keyword evidence="1" id="KW-0812">Transmembrane</keyword>
<sequence>MALLFLLLAVALIWGLGALQLWPRTRRVRELPLWLGGALALGAAACVARGFAGVLRQGDWQALSTDQAVQRLFGPGALWFQGTGWAPLDRLTNAYAALDLMLTLVALSAVSMYGYVFWAGVAERRRKAAFSASARPRSPTR</sequence>
<protein>
    <submittedName>
        <fullName evidence="2">Uncharacterized protein</fullName>
    </submittedName>
</protein>
<keyword evidence="1" id="KW-0472">Membrane</keyword>
<keyword evidence="1" id="KW-1133">Transmembrane helix</keyword>
<reference evidence="2 3" key="1">
    <citation type="submission" date="2019-07" db="EMBL/GenBank/DDBJ databases">
        <title>Full genome sequence of Luteimonas sp. Gr-4.</title>
        <authorList>
            <person name="Im W.-T."/>
        </authorList>
    </citation>
    <scope>NUCLEOTIDE SEQUENCE [LARGE SCALE GENOMIC DNA]</scope>
    <source>
        <strain evidence="2 3">Gr-4</strain>
    </source>
</reference>
<keyword evidence="3" id="KW-1185">Reference proteome</keyword>
<feature type="transmembrane region" description="Helical" evidence="1">
    <location>
        <begin position="94"/>
        <end position="118"/>
    </location>
</feature>
<evidence type="ECO:0000256" key="1">
    <source>
        <dbReference type="SAM" id="Phobius"/>
    </source>
</evidence>
<dbReference type="OrthoDB" id="5976086at2"/>
<gene>
    <name evidence="2" type="ORF">FPZ22_07145</name>
</gene>
<proteinExistence type="predicted"/>
<dbReference type="RefSeq" id="WP_144891672.1">
    <property type="nucleotide sequence ID" value="NZ_CP042218.1"/>
</dbReference>
<dbReference type="AlphaFoldDB" id="A0A518N465"/>
<evidence type="ECO:0000313" key="3">
    <source>
        <dbReference type="Proteomes" id="UP000316584"/>
    </source>
</evidence>
<dbReference type="KEGG" id="lug:FPZ22_07145"/>